<proteinExistence type="predicted"/>
<dbReference type="Pfam" id="PF10292">
    <property type="entry name" value="7TM_GPCR_Srab"/>
    <property type="match status" value="1"/>
</dbReference>
<reference evidence="7" key="1">
    <citation type="journal article" date="2015" name="Nat. Genet.">
        <title>The genome and transcriptome of the zoonotic hookworm Ancylostoma ceylanicum identify infection-specific gene families.</title>
        <authorList>
            <person name="Schwarz E.M."/>
            <person name="Hu Y."/>
            <person name="Antoshechkin I."/>
            <person name="Miller M.M."/>
            <person name="Sternberg P.W."/>
            <person name="Aroian R.V."/>
        </authorList>
    </citation>
    <scope>NUCLEOTIDE SEQUENCE</scope>
    <source>
        <strain evidence="7">HY135</strain>
    </source>
</reference>
<organism evidence="6 7">
    <name type="scientific">Ancylostoma ceylanicum</name>
    <dbReference type="NCBI Taxonomy" id="53326"/>
    <lineage>
        <taxon>Eukaryota</taxon>
        <taxon>Metazoa</taxon>
        <taxon>Ecdysozoa</taxon>
        <taxon>Nematoda</taxon>
        <taxon>Chromadorea</taxon>
        <taxon>Rhabditida</taxon>
        <taxon>Rhabditina</taxon>
        <taxon>Rhabditomorpha</taxon>
        <taxon>Strongyloidea</taxon>
        <taxon>Ancylostomatidae</taxon>
        <taxon>Ancylostomatinae</taxon>
        <taxon>Ancylostoma</taxon>
    </lineage>
</organism>
<dbReference type="OrthoDB" id="5820030at2759"/>
<feature type="transmembrane region" description="Helical" evidence="5">
    <location>
        <begin position="199"/>
        <end position="224"/>
    </location>
</feature>
<evidence type="ECO:0000256" key="2">
    <source>
        <dbReference type="ARBA" id="ARBA00022692"/>
    </source>
</evidence>
<evidence type="ECO:0000256" key="4">
    <source>
        <dbReference type="ARBA" id="ARBA00023136"/>
    </source>
</evidence>
<dbReference type="InterPro" id="IPR051080">
    <property type="entry name" value="Nematode_rcpt-like_serp_alpha"/>
</dbReference>
<evidence type="ECO:0000313" key="7">
    <source>
        <dbReference type="Proteomes" id="UP000024635"/>
    </source>
</evidence>
<keyword evidence="3 5" id="KW-1133">Transmembrane helix</keyword>
<evidence type="ECO:0000313" key="6">
    <source>
        <dbReference type="EMBL" id="EYB85648.1"/>
    </source>
</evidence>
<dbReference type="Proteomes" id="UP000024635">
    <property type="component" value="Unassembled WGS sequence"/>
</dbReference>
<evidence type="ECO:0000256" key="1">
    <source>
        <dbReference type="ARBA" id="ARBA00004141"/>
    </source>
</evidence>
<dbReference type="PANTHER" id="PTHR31357:SF18">
    <property type="entry name" value="SERPENTINE RECEPTOR, CLASS T"/>
    <property type="match status" value="1"/>
</dbReference>
<dbReference type="InterPro" id="IPR019408">
    <property type="entry name" value="7TM_GPCR_serpentine_rcpt_Srab"/>
</dbReference>
<feature type="transmembrane region" description="Helical" evidence="5">
    <location>
        <begin position="65"/>
        <end position="86"/>
    </location>
</feature>
<feature type="transmembrane region" description="Helical" evidence="5">
    <location>
        <begin position="21"/>
        <end position="45"/>
    </location>
</feature>
<comment type="subcellular location">
    <subcellularLocation>
        <location evidence="1">Membrane</location>
        <topology evidence="1">Multi-pass membrane protein</topology>
    </subcellularLocation>
</comment>
<dbReference type="AlphaFoldDB" id="A0A016S4U6"/>
<feature type="transmembrane region" description="Helical" evidence="5">
    <location>
        <begin position="107"/>
        <end position="125"/>
    </location>
</feature>
<keyword evidence="4 5" id="KW-0472">Membrane</keyword>
<dbReference type="PANTHER" id="PTHR31357">
    <property type="entry name" value="SERPENTINE RECEPTOR CLASS ALPHA-10"/>
    <property type="match status" value="1"/>
</dbReference>
<sequence length="293" mass="33548">MLQCAKGARVHNEQRCMIRTLIHGQLVIFVIHSVFIVAIQLMHVWKYTFSSSPCEVLTSAITCTILRFPLTTSYFSFVILQFMMVLERIIATFRKNRYERAGQRIGVCLLLVGVALSATLTLWTIQEENFSSSYPYCSSGSAITIARLSVVHYALCAICAASLFGILGLRVYNKFALDRKTFSLGDSFHLRENQHIIQLLYPLAIFQAIFLLFFVAGGAVVAAFRHTMELIIFRTIFAAFYFIPYYTAITPILILLIIQKAKRSSDRRLETMRNVTNAKEMYFTSYYKSWNKL</sequence>
<keyword evidence="7" id="KW-1185">Reference proteome</keyword>
<feature type="transmembrane region" description="Helical" evidence="5">
    <location>
        <begin position="150"/>
        <end position="172"/>
    </location>
</feature>
<evidence type="ECO:0000256" key="5">
    <source>
        <dbReference type="SAM" id="Phobius"/>
    </source>
</evidence>
<accession>A0A016S4U6</accession>
<evidence type="ECO:0008006" key="8">
    <source>
        <dbReference type="Google" id="ProtNLM"/>
    </source>
</evidence>
<dbReference type="EMBL" id="JARK01001630">
    <property type="protein sequence ID" value="EYB85648.1"/>
    <property type="molecule type" value="Genomic_DNA"/>
</dbReference>
<dbReference type="GO" id="GO:0004984">
    <property type="term" value="F:olfactory receptor activity"/>
    <property type="evidence" value="ECO:0007669"/>
    <property type="project" value="TreeGrafter"/>
</dbReference>
<evidence type="ECO:0000256" key="3">
    <source>
        <dbReference type="ARBA" id="ARBA00022989"/>
    </source>
</evidence>
<gene>
    <name evidence="6" type="primary">Acey_s0294.g1635</name>
    <name evidence="6" type="ORF">Y032_0294g1635</name>
</gene>
<protein>
    <recommendedName>
        <fullName evidence="8">G-protein coupled receptors family 1 profile domain-containing protein</fullName>
    </recommendedName>
</protein>
<feature type="transmembrane region" description="Helical" evidence="5">
    <location>
        <begin position="236"/>
        <end position="258"/>
    </location>
</feature>
<dbReference type="GO" id="GO:0016020">
    <property type="term" value="C:membrane"/>
    <property type="evidence" value="ECO:0007669"/>
    <property type="project" value="UniProtKB-SubCell"/>
</dbReference>
<name>A0A016S4U6_9BILA</name>
<keyword evidence="2 5" id="KW-0812">Transmembrane</keyword>
<comment type="caution">
    <text evidence="6">The sequence shown here is derived from an EMBL/GenBank/DDBJ whole genome shotgun (WGS) entry which is preliminary data.</text>
</comment>